<evidence type="ECO:0000313" key="2">
    <source>
        <dbReference type="Proteomes" id="UP001519291"/>
    </source>
</evidence>
<accession>A0ABS4Y3N7</accession>
<comment type="caution">
    <text evidence="1">The sequence shown here is derived from an EMBL/GenBank/DDBJ whole genome shotgun (WGS) entry which is preliminary data.</text>
</comment>
<protein>
    <submittedName>
        <fullName evidence="1">Uncharacterized protein</fullName>
    </submittedName>
</protein>
<dbReference type="GeneID" id="91569400"/>
<sequence length="156" mass="17182">MSTPAPNKSFRIAKPADVTYAVWDTTRFETTSDAWVAVPGAEIDLKLGQGRPSLGAVFVATFSAETLCSAPNNNELLKATVFFGDQQAEPLSDNHRYATARGNVEWSSHTLIRTARFEPELALRDVTARVKLKLGKNPDGYGGVQNWVLKIDRFNL</sequence>
<dbReference type="RefSeq" id="WP_209515004.1">
    <property type="nucleotide sequence ID" value="NZ_JAGIOH010000001.1"/>
</dbReference>
<evidence type="ECO:0000313" key="1">
    <source>
        <dbReference type="EMBL" id="MBP2403062.1"/>
    </source>
</evidence>
<name>A0ABS4Y3N7_9ACTN</name>
<reference evidence="1 2" key="1">
    <citation type="submission" date="2021-03" db="EMBL/GenBank/DDBJ databases">
        <title>Sequencing the genomes of 1000 actinobacteria strains.</title>
        <authorList>
            <person name="Klenk H.-P."/>
        </authorList>
    </citation>
    <scope>NUCLEOTIDE SEQUENCE [LARGE SCALE GENOMIC DNA]</scope>
    <source>
        <strain evidence="1 2">DSM 41480</strain>
    </source>
</reference>
<keyword evidence="2" id="KW-1185">Reference proteome</keyword>
<gene>
    <name evidence="1" type="ORF">JO379_002531</name>
</gene>
<dbReference type="Proteomes" id="UP001519291">
    <property type="component" value="Unassembled WGS sequence"/>
</dbReference>
<proteinExistence type="predicted"/>
<dbReference type="EMBL" id="JAGIOH010000001">
    <property type="protein sequence ID" value="MBP2403062.1"/>
    <property type="molecule type" value="Genomic_DNA"/>
</dbReference>
<organism evidence="1 2">
    <name type="scientific">Streptomyces syringium</name>
    <dbReference type="NCBI Taxonomy" id="76729"/>
    <lineage>
        <taxon>Bacteria</taxon>
        <taxon>Bacillati</taxon>
        <taxon>Actinomycetota</taxon>
        <taxon>Actinomycetes</taxon>
        <taxon>Kitasatosporales</taxon>
        <taxon>Streptomycetaceae</taxon>
        <taxon>Streptomyces</taxon>
    </lineage>
</organism>